<dbReference type="PANTHER" id="PTHR19302:SF70">
    <property type="entry name" value="GAMMA-TUBULIN COMPLEX COMPONENT 6"/>
    <property type="match status" value="1"/>
</dbReference>
<keyword evidence="9" id="KW-1185">Reference proteome</keyword>
<keyword evidence="3 5" id="KW-0493">Microtubule</keyword>
<dbReference type="GO" id="GO:0043015">
    <property type="term" value="F:gamma-tubulin binding"/>
    <property type="evidence" value="ECO:0007669"/>
    <property type="project" value="InterPro"/>
</dbReference>
<evidence type="ECO:0000256" key="4">
    <source>
        <dbReference type="ARBA" id="ARBA00023212"/>
    </source>
</evidence>
<organism evidence="8 9">
    <name type="scientific">Penicillium patulum</name>
    <name type="common">Penicillium griseofulvum</name>
    <dbReference type="NCBI Taxonomy" id="5078"/>
    <lineage>
        <taxon>Eukaryota</taxon>
        <taxon>Fungi</taxon>
        <taxon>Dikarya</taxon>
        <taxon>Ascomycota</taxon>
        <taxon>Pezizomycotina</taxon>
        <taxon>Eurotiomycetes</taxon>
        <taxon>Eurotiomycetidae</taxon>
        <taxon>Eurotiales</taxon>
        <taxon>Aspergillaceae</taxon>
        <taxon>Penicillium</taxon>
    </lineage>
</organism>
<evidence type="ECO:0000256" key="5">
    <source>
        <dbReference type="RuleBase" id="RU363050"/>
    </source>
</evidence>
<comment type="subcellular location">
    <subcellularLocation>
        <location evidence="5">Cytoplasm</location>
        <location evidence="5">Cytoskeleton</location>
        <location evidence="5">Microtubule organizing center</location>
    </subcellularLocation>
</comment>
<feature type="domain" description="Gamma tubulin complex component C-terminal" evidence="6">
    <location>
        <begin position="589"/>
        <end position="953"/>
    </location>
</feature>
<reference evidence="8 9" key="1">
    <citation type="journal article" date="2016" name="BMC Genomics">
        <title>Genome sequencing and secondary metabolism of the postharvest pathogen Penicillium griseofulvum.</title>
        <authorList>
            <person name="Banani H."/>
            <person name="Marcet-Houben M."/>
            <person name="Ballester A.R."/>
            <person name="Abbruscato P."/>
            <person name="Gonzalez-Candelas L."/>
            <person name="Gabaldon T."/>
            <person name="Spadaro D."/>
        </authorList>
    </citation>
    <scope>NUCLEOTIDE SEQUENCE [LARGE SCALE GENOMIC DNA]</scope>
    <source>
        <strain evidence="8 9">PG3</strain>
    </source>
</reference>
<dbReference type="GO" id="GO:0005816">
    <property type="term" value="C:spindle pole body"/>
    <property type="evidence" value="ECO:0007669"/>
    <property type="project" value="UniProtKB-ARBA"/>
</dbReference>
<dbReference type="InterPro" id="IPR007259">
    <property type="entry name" value="GCP"/>
</dbReference>
<dbReference type="RefSeq" id="XP_040647588.1">
    <property type="nucleotide sequence ID" value="XM_040790635.1"/>
</dbReference>
<dbReference type="Proteomes" id="UP000070168">
    <property type="component" value="Unassembled WGS sequence"/>
</dbReference>
<evidence type="ECO:0000313" key="8">
    <source>
        <dbReference type="EMBL" id="KXG49052.1"/>
    </source>
</evidence>
<dbReference type="GO" id="GO:0031122">
    <property type="term" value="P:cytoplasmic microtubule organization"/>
    <property type="evidence" value="ECO:0007669"/>
    <property type="project" value="TreeGrafter"/>
</dbReference>
<dbReference type="GeneID" id="63705935"/>
<accession>A0A135LJ98</accession>
<dbReference type="GO" id="GO:0005874">
    <property type="term" value="C:microtubule"/>
    <property type="evidence" value="ECO:0007669"/>
    <property type="project" value="UniProtKB-KW"/>
</dbReference>
<dbReference type="OMA" id="DYCFHVG"/>
<keyword evidence="2 5" id="KW-0963">Cytoplasm</keyword>
<evidence type="ECO:0000256" key="3">
    <source>
        <dbReference type="ARBA" id="ARBA00022701"/>
    </source>
</evidence>
<dbReference type="InterPro" id="IPR040457">
    <property type="entry name" value="GCP_C"/>
</dbReference>
<dbReference type="GO" id="GO:0000922">
    <property type="term" value="C:spindle pole"/>
    <property type="evidence" value="ECO:0007669"/>
    <property type="project" value="InterPro"/>
</dbReference>
<dbReference type="PANTHER" id="PTHR19302">
    <property type="entry name" value="GAMMA TUBULIN COMPLEX PROTEIN"/>
    <property type="match status" value="1"/>
</dbReference>
<dbReference type="GO" id="GO:0051321">
    <property type="term" value="P:meiotic cell cycle"/>
    <property type="evidence" value="ECO:0007669"/>
    <property type="project" value="TreeGrafter"/>
</dbReference>
<dbReference type="Gene3D" id="1.20.120.1900">
    <property type="entry name" value="Gamma-tubulin complex, C-terminal domain"/>
    <property type="match status" value="1"/>
</dbReference>
<dbReference type="AlphaFoldDB" id="A0A135LJ98"/>
<feature type="domain" description="Gamma tubulin complex component protein N-terminal" evidence="7">
    <location>
        <begin position="175"/>
        <end position="586"/>
    </location>
</feature>
<dbReference type="Pfam" id="PF04130">
    <property type="entry name" value="GCP_C_terminal"/>
    <property type="match status" value="1"/>
</dbReference>
<gene>
    <name evidence="8" type="ORF">PGRI_029220</name>
</gene>
<dbReference type="STRING" id="5078.A0A135LJ98"/>
<dbReference type="EMBL" id="LHQR01000065">
    <property type="protein sequence ID" value="KXG49052.1"/>
    <property type="molecule type" value="Genomic_DNA"/>
</dbReference>
<dbReference type="GO" id="GO:0000278">
    <property type="term" value="P:mitotic cell cycle"/>
    <property type="evidence" value="ECO:0007669"/>
    <property type="project" value="TreeGrafter"/>
</dbReference>
<dbReference type="Pfam" id="PF17681">
    <property type="entry name" value="GCP_N_terminal"/>
    <property type="match status" value="1"/>
</dbReference>
<comment type="similarity">
    <text evidence="1 5">Belongs to the TUBGCP family.</text>
</comment>
<evidence type="ECO:0000259" key="7">
    <source>
        <dbReference type="Pfam" id="PF17681"/>
    </source>
</evidence>
<dbReference type="GO" id="GO:0051011">
    <property type="term" value="F:microtubule minus-end binding"/>
    <property type="evidence" value="ECO:0007669"/>
    <property type="project" value="TreeGrafter"/>
</dbReference>
<dbReference type="FunFam" id="1.20.120.1900:FF:000013">
    <property type="entry name" value="Spindle pole body component"/>
    <property type="match status" value="1"/>
</dbReference>
<dbReference type="InterPro" id="IPR042241">
    <property type="entry name" value="GCP_C_sf"/>
</dbReference>
<dbReference type="OrthoDB" id="775571at2759"/>
<protein>
    <recommendedName>
        <fullName evidence="5">Spindle pole body component</fullName>
    </recommendedName>
</protein>
<proteinExistence type="inferred from homology"/>
<name>A0A135LJ98_PENPA</name>
<sequence length="953" mass="107650">MELDCDELDPFSSESLWKLSKFSIEALQPLGSLPWNTTLSDDTTSCLEIYPQSTDKIDPIWKLDLFPTRLENPESFTNSIINPSIDGESDATCDSLRDISDDGNDLWSLDLLQEDPSQASPQKSWERYQQRSFQEHVSVYISESGAKGFDAILERPKTANRDGPPQRMVRTDVFIRSLLRLGLGWSSPLFRYDQRTNQFERYLKDIRVSGISPLALEHVIEYVVQCGTNMQRMRLFAQDPPAKCKELSALFTLSSTVAIIIFNLEKQITDHSRNIASLLQIKALFHRCGDLIGVLAAIVGAAQRAVSDAQVMSIVTERAAFFAQKFDWMENLVHEIVIRVTRPWFKFIETWIGLRPEDATLKESMASGKNFVRLVTHDSGKFKTGPARIDHIYQADHMPSFIPPDQARSIFESGRSLQLLKRSHPSHPIAKRDVLLRTGSLHLRCATTWADIEQIQTKAQEYESSLRAEIKKYHKGDAGLQDSPSNVVTQGVDQSTDAEVTTAAFELFDIDDDKNASGPVTDYKALSKDDFKQLLDKARGFETETANEGSYLGPELTYGIHLSLAPILSSQALLIDYSCLHLLFKEHRLRHHLNMQWRFQLLGEGSFVARLSHSLFDPEMESGERKAGKVRSGVGTGLRLGSRDTWPPASSELRLVLIGLLGDCYFGSTNTEDDEKTDAQKDNELPGGMSFGIRELTDEEIEGCKNPNAIEALDFLRLQYTPPEVLESLITVRSLDKYDRLFKYLLRLIRMVSAVKGLIRDSTARRSLSGGSRDVYQKFRVDAQHFVLAVSDYCFHIGVGSTWQRFQDTLTKIERCVNCGDIDGTIEAAHSVPRLRDYHEDILDQMLFALFLSKRHAQAAKLLESVFGTILTFSLLSRADGIGMRNESEGAALHLYQSFRKQVSAFVNYLRNLESGKATSKSMAKSGKFFYSRTDPTSVFEHLRVRLDVKNYY</sequence>
<evidence type="ECO:0000313" key="9">
    <source>
        <dbReference type="Proteomes" id="UP000070168"/>
    </source>
</evidence>
<dbReference type="GO" id="GO:0051225">
    <property type="term" value="P:spindle assembly"/>
    <property type="evidence" value="ECO:0007669"/>
    <property type="project" value="TreeGrafter"/>
</dbReference>
<evidence type="ECO:0000259" key="6">
    <source>
        <dbReference type="Pfam" id="PF04130"/>
    </source>
</evidence>
<dbReference type="InterPro" id="IPR041470">
    <property type="entry name" value="GCP_N"/>
</dbReference>
<evidence type="ECO:0000256" key="2">
    <source>
        <dbReference type="ARBA" id="ARBA00022490"/>
    </source>
</evidence>
<comment type="caution">
    <text evidence="8">The sequence shown here is derived from an EMBL/GenBank/DDBJ whole genome shotgun (WGS) entry which is preliminary data.</text>
</comment>
<dbReference type="GO" id="GO:0007020">
    <property type="term" value="P:microtubule nucleation"/>
    <property type="evidence" value="ECO:0007669"/>
    <property type="project" value="InterPro"/>
</dbReference>
<dbReference type="GO" id="GO:0000930">
    <property type="term" value="C:gamma-tubulin complex"/>
    <property type="evidence" value="ECO:0007669"/>
    <property type="project" value="TreeGrafter"/>
</dbReference>
<keyword evidence="4 5" id="KW-0206">Cytoskeleton</keyword>
<evidence type="ECO:0000256" key="1">
    <source>
        <dbReference type="ARBA" id="ARBA00010337"/>
    </source>
</evidence>